<evidence type="ECO:0000313" key="7">
    <source>
        <dbReference type="EMBL" id="MCK6262925.1"/>
    </source>
</evidence>
<dbReference type="GO" id="GO:0005737">
    <property type="term" value="C:cytoplasm"/>
    <property type="evidence" value="ECO:0007669"/>
    <property type="project" value="UniProtKB-SubCell"/>
</dbReference>
<dbReference type="GO" id="GO:0003700">
    <property type="term" value="F:DNA-binding transcription factor activity"/>
    <property type="evidence" value="ECO:0007669"/>
    <property type="project" value="InterPro"/>
</dbReference>
<dbReference type="InterPro" id="IPR039422">
    <property type="entry name" value="MarR/SlyA-like"/>
</dbReference>
<evidence type="ECO:0000256" key="2">
    <source>
        <dbReference type="ARBA" id="ARBA00022490"/>
    </source>
</evidence>
<evidence type="ECO:0000313" key="8">
    <source>
        <dbReference type="Proteomes" id="UP001139559"/>
    </source>
</evidence>
<dbReference type="GO" id="GO:0003677">
    <property type="term" value="F:DNA binding"/>
    <property type="evidence" value="ECO:0007669"/>
    <property type="project" value="UniProtKB-KW"/>
</dbReference>
<evidence type="ECO:0000256" key="3">
    <source>
        <dbReference type="ARBA" id="ARBA00023015"/>
    </source>
</evidence>
<dbReference type="Proteomes" id="UP001139559">
    <property type="component" value="Unassembled WGS sequence"/>
</dbReference>
<dbReference type="RefSeq" id="WP_248008033.1">
    <property type="nucleotide sequence ID" value="NZ_JAJHVV010000003.1"/>
</dbReference>
<proteinExistence type="predicted"/>
<dbReference type="PRINTS" id="PR00598">
    <property type="entry name" value="HTHMARR"/>
</dbReference>
<dbReference type="AlphaFoldDB" id="A0A9X2BHH0"/>
<keyword evidence="8" id="KW-1185">Reference proteome</keyword>
<protein>
    <submittedName>
        <fullName evidence="7">MarR family transcriptional regulator</fullName>
    </submittedName>
</protein>
<dbReference type="EMBL" id="JAJHVV010000003">
    <property type="protein sequence ID" value="MCK6262925.1"/>
    <property type="molecule type" value="Genomic_DNA"/>
</dbReference>
<dbReference type="InterPro" id="IPR036390">
    <property type="entry name" value="WH_DNA-bd_sf"/>
</dbReference>
<keyword evidence="3" id="KW-0805">Transcription regulation</keyword>
<dbReference type="GO" id="GO:0006950">
    <property type="term" value="P:response to stress"/>
    <property type="evidence" value="ECO:0007669"/>
    <property type="project" value="TreeGrafter"/>
</dbReference>
<reference evidence="7" key="1">
    <citation type="submission" date="2021-11" db="EMBL/GenBank/DDBJ databases">
        <title>Vibrio ZSDE26 sp. nov. and Vibrio ZSDZ34 sp. nov., isolated from coastal seawater in Qingdao.</title>
        <authorList>
            <person name="Zhang P."/>
        </authorList>
    </citation>
    <scope>NUCLEOTIDE SEQUENCE</scope>
    <source>
        <strain evidence="7">ZSDE26</strain>
    </source>
</reference>
<evidence type="ECO:0000256" key="1">
    <source>
        <dbReference type="ARBA" id="ARBA00004496"/>
    </source>
</evidence>
<comment type="caution">
    <text evidence="7">The sequence shown here is derived from an EMBL/GenBank/DDBJ whole genome shotgun (WGS) entry which is preliminary data.</text>
</comment>
<evidence type="ECO:0000259" key="6">
    <source>
        <dbReference type="PROSITE" id="PS50995"/>
    </source>
</evidence>
<comment type="subcellular location">
    <subcellularLocation>
        <location evidence="1">Cytoplasm</location>
    </subcellularLocation>
</comment>
<dbReference type="SUPFAM" id="SSF46785">
    <property type="entry name" value="Winged helix' DNA-binding domain"/>
    <property type="match status" value="1"/>
</dbReference>
<dbReference type="FunFam" id="1.10.10.10:FF:000163">
    <property type="entry name" value="MarR family transcriptional regulator"/>
    <property type="match status" value="1"/>
</dbReference>
<dbReference type="SMART" id="SM00347">
    <property type="entry name" value="HTH_MARR"/>
    <property type="match status" value="1"/>
</dbReference>
<accession>A0A9X2BHH0</accession>
<dbReference type="InterPro" id="IPR000835">
    <property type="entry name" value="HTH_MarR-typ"/>
</dbReference>
<dbReference type="PROSITE" id="PS50995">
    <property type="entry name" value="HTH_MARR_2"/>
    <property type="match status" value="1"/>
</dbReference>
<dbReference type="InterPro" id="IPR055166">
    <property type="entry name" value="Transc_reg_Sar_Rot_HTH"/>
</dbReference>
<evidence type="ECO:0000256" key="4">
    <source>
        <dbReference type="ARBA" id="ARBA00023125"/>
    </source>
</evidence>
<keyword evidence="5" id="KW-0804">Transcription</keyword>
<organism evidence="7 8">
    <name type="scientific">Vibrio amylolyticus</name>
    <dbReference type="NCBI Taxonomy" id="2847292"/>
    <lineage>
        <taxon>Bacteria</taxon>
        <taxon>Pseudomonadati</taxon>
        <taxon>Pseudomonadota</taxon>
        <taxon>Gammaproteobacteria</taxon>
        <taxon>Vibrionales</taxon>
        <taxon>Vibrionaceae</taxon>
        <taxon>Vibrio</taxon>
    </lineage>
</organism>
<dbReference type="Gene3D" id="1.10.10.10">
    <property type="entry name" value="Winged helix-like DNA-binding domain superfamily/Winged helix DNA-binding domain"/>
    <property type="match status" value="1"/>
</dbReference>
<evidence type="ECO:0000256" key="5">
    <source>
        <dbReference type="ARBA" id="ARBA00023163"/>
    </source>
</evidence>
<feature type="domain" description="HTH marR-type" evidence="6">
    <location>
        <begin position="16"/>
        <end position="146"/>
    </location>
</feature>
<dbReference type="Pfam" id="PF22381">
    <property type="entry name" value="Staph_reg_Sar_Rot"/>
    <property type="match status" value="1"/>
</dbReference>
<dbReference type="PANTHER" id="PTHR33164:SF5">
    <property type="entry name" value="ORGANIC HYDROPEROXIDE RESISTANCE TRANSCRIPTIONAL REGULATOR"/>
    <property type="match status" value="1"/>
</dbReference>
<sequence length="151" mass="17558">MMPKTTYSSKDQQKLENQLCFPLYAASRMVTRLYQPLLDKHKLTYPQYIVLLILWEKEGITVGEIGKQAQLNSNTLTPILKRMEQAELISRQRDENDERRMVITLTKEGAELKTTLECLPSELIEQVDFEPEKAHQLKHLLIELMGTLSKQ</sequence>
<keyword evidence="2" id="KW-0963">Cytoplasm</keyword>
<keyword evidence="4" id="KW-0238">DNA-binding</keyword>
<dbReference type="InterPro" id="IPR036388">
    <property type="entry name" value="WH-like_DNA-bd_sf"/>
</dbReference>
<dbReference type="PANTHER" id="PTHR33164">
    <property type="entry name" value="TRANSCRIPTIONAL REGULATOR, MARR FAMILY"/>
    <property type="match status" value="1"/>
</dbReference>
<gene>
    <name evidence="7" type="ORF">KP803_06490</name>
</gene>
<name>A0A9X2BHH0_9VIBR</name>